<dbReference type="SUPFAM" id="SSF109604">
    <property type="entry name" value="HD-domain/PDEase-like"/>
    <property type="match status" value="1"/>
</dbReference>
<dbReference type="Pfam" id="PF00072">
    <property type="entry name" value="Response_reg"/>
    <property type="match status" value="1"/>
</dbReference>
<dbReference type="InterPro" id="IPR001789">
    <property type="entry name" value="Sig_transdc_resp-reg_receiver"/>
</dbReference>
<dbReference type="AlphaFoldDB" id="A0A518G0C8"/>
<dbReference type="SUPFAM" id="SSF52172">
    <property type="entry name" value="CheY-like"/>
    <property type="match status" value="1"/>
</dbReference>
<keyword evidence="4" id="KW-0378">Hydrolase</keyword>
<dbReference type="GO" id="GO:0000160">
    <property type="term" value="P:phosphorelay signal transduction system"/>
    <property type="evidence" value="ECO:0007669"/>
    <property type="project" value="InterPro"/>
</dbReference>
<dbReference type="CDD" id="cd17551">
    <property type="entry name" value="REC_RpfG-like"/>
    <property type="match status" value="1"/>
</dbReference>
<dbReference type="PROSITE" id="PS50110">
    <property type="entry name" value="RESPONSE_REGULATORY"/>
    <property type="match status" value="1"/>
</dbReference>
<evidence type="ECO:0000313" key="5">
    <source>
        <dbReference type="Proteomes" id="UP000318017"/>
    </source>
</evidence>
<dbReference type="InterPro" id="IPR003607">
    <property type="entry name" value="HD/PDEase_dom"/>
</dbReference>
<feature type="domain" description="Response regulatory" evidence="2">
    <location>
        <begin position="12"/>
        <end position="129"/>
    </location>
</feature>
<dbReference type="InterPro" id="IPR052020">
    <property type="entry name" value="Cyclic_di-GMP/3'3'-cGAMP_PDE"/>
</dbReference>
<evidence type="ECO:0000313" key="4">
    <source>
        <dbReference type="EMBL" id="QDV22026.1"/>
    </source>
</evidence>
<protein>
    <submittedName>
        <fullName evidence="4">Cyclic di-GMP phosphodiesterase response regulator RpfG</fullName>
        <ecNumber evidence="4">3.1.4.52</ecNumber>
    </submittedName>
</protein>
<dbReference type="InterPro" id="IPR011006">
    <property type="entry name" value="CheY-like_superfamily"/>
</dbReference>
<feature type="modified residue" description="4-aspartylphosphate" evidence="1">
    <location>
        <position position="62"/>
    </location>
</feature>
<dbReference type="KEGG" id="ahel:Q31a_03050"/>
<evidence type="ECO:0000259" key="3">
    <source>
        <dbReference type="PROSITE" id="PS51832"/>
    </source>
</evidence>
<evidence type="ECO:0000256" key="1">
    <source>
        <dbReference type="PROSITE-ProRule" id="PRU00169"/>
    </source>
</evidence>
<name>A0A518G0C8_9BACT</name>
<dbReference type="PROSITE" id="PS51832">
    <property type="entry name" value="HD_GYP"/>
    <property type="match status" value="1"/>
</dbReference>
<dbReference type="Gene3D" id="1.10.3210.10">
    <property type="entry name" value="Hypothetical protein af1432"/>
    <property type="match status" value="1"/>
</dbReference>
<organism evidence="4 5">
    <name type="scientific">Aureliella helgolandensis</name>
    <dbReference type="NCBI Taxonomy" id="2527968"/>
    <lineage>
        <taxon>Bacteria</taxon>
        <taxon>Pseudomonadati</taxon>
        <taxon>Planctomycetota</taxon>
        <taxon>Planctomycetia</taxon>
        <taxon>Pirellulales</taxon>
        <taxon>Pirellulaceae</taxon>
        <taxon>Aureliella</taxon>
    </lineage>
</organism>
<dbReference type="EMBL" id="CP036298">
    <property type="protein sequence ID" value="QDV22026.1"/>
    <property type="molecule type" value="Genomic_DNA"/>
</dbReference>
<gene>
    <name evidence="4" type="primary">rpfG_1</name>
    <name evidence="4" type="ORF">Q31a_03050</name>
</gene>
<proteinExistence type="predicted"/>
<dbReference type="SMART" id="SM00448">
    <property type="entry name" value="REC"/>
    <property type="match status" value="1"/>
</dbReference>
<keyword evidence="1" id="KW-0597">Phosphoprotein</keyword>
<dbReference type="Pfam" id="PF13487">
    <property type="entry name" value="HD_5"/>
    <property type="match status" value="1"/>
</dbReference>
<dbReference type="EC" id="3.1.4.52" evidence="4"/>
<dbReference type="GO" id="GO:0071111">
    <property type="term" value="F:cyclic-guanylate-specific phosphodiesterase activity"/>
    <property type="evidence" value="ECO:0007669"/>
    <property type="project" value="UniProtKB-EC"/>
</dbReference>
<keyword evidence="5" id="KW-1185">Reference proteome</keyword>
<dbReference type="SMART" id="SM00471">
    <property type="entry name" value="HDc"/>
    <property type="match status" value="1"/>
</dbReference>
<dbReference type="CDD" id="cd00077">
    <property type="entry name" value="HDc"/>
    <property type="match status" value="1"/>
</dbReference>
<accession>A0A518G0C8</accession>
<dbReference type="InterPro" id="IPR037522">
    <property type="entry name" value="HD_GYP_dom"/>
</dbReference>
<evidence type="ECO:0000259" key="2">
    <source>
        <dbReference type="PROSITE" id="PS50110"/>
    </source>
</evidence>
<feature type="domain" description="HD-GYP" evidence="3">
    <location>
        <begin position="149"/>
        <end position="368"/>
    </location>
</feature>
<dbReference type="PANTHER" id="PTHR45228">
    <property type="entry name" value="CYCLIC DI-GMP PHOSPHODIESTERASE TM_0186-RELATED"/>
    <property type="match status" value="1"/>
</dbReference>
<dbReference type="Gene3D" id="3.40.50.2300">
    <property type="match status" value="1"/>
</dbReference>
<sequence length="370" mass="40556">MLATISELTSSTIMIIDDIPINIRVARAHLETAGYLNFITLSDPAEALTAIRNANPDVLLLDIMMPGISGLEILQALRAEPETQRLPILILTGADSRDLKNQALRLGATDFLTKPIDVDELLPRVRNSLLVKSYEDDLRAQVDQRTVELEQSQNELIHCLARAAEFRDSDTGAHIVRVGKYAAIIADELGMPPEHIARLQQAATLHDVGKIGIPDSILRKEGKLNEEEIDKIQKHCGYGGQVLGAPSTEFNLSLANHAVIGAQIMEVCSSPTLTLARTIALTHHEWWDGTGYPLGLSGENIPLEGRITAVADVFDALSSRRPYKKAFSLDQCLSILDEESGSHFDPRIVAAFLNRVSDIVKVQLEHADVC</sequence>
<dbReference type="OrthoDB" id="9759601at2"/>
<reference evidence="4 5" key="1">
    <citation type="submission" date="2019-02" db="EMBL/GenBank/DDBJ databases">
        <title>Deep-cultivation of Planctomycetes and their phenomic and genomic characterization uncovers novel biology.</title>
        <authorList>
            <person name="Wiegand S."/>
            <person name="Jogler M."/>
            <person name="Boedeker C."/>
            <person name="Pinto D."/>
            <person name="Vollmers J."/>
            <person name="Rivas-Marin E."/>
            <person name="Kohn T."/>
            <person name="Peeters S.H."/>
            <person name="Heuer A."/>
            <person name="Rast P."/>
            <person name="Oberbeckmann S."/>
            <person name="Bunk B."/>
            <person name="Jeske O."/>
            <person name="Meyerdierks A."/>
            <person name="Storesund J.E."/>
            <person name="Kallscheuer N."/>
            <person name="Luecker S."/>
            <person name="Lage O.M."/>
            <person name="Pohl T."/>
            <person name="Merkel B.J."/>
            <person name="Hornburger P."/>
            <person name="Mueller R.-W."/>
            <person name="Bruemmer F."/>
            <person name="Labrenz M."/>
            <person name="Spormann A.M."/>
            <person name="Op den Camp H."/>
            <person name="Overmann J."/>
            <person name="Amann R."/>
            <person name="Jetten M.S.M."/>
            <person name="Mascher T."/>
            <person name="Medema M.H."/>
            <person name="Devos D.P."/>
            <person name="Kaster A.-K."/>
            <person name="Ovreas L."/>
            <person name="Rohde M."/>
            <person name="Galperin M.Y."/>
            <person name="Jogler C."/>
        </authorList>
    </citation>
    <scope>NUCLEOTIDE SEQUENCE [LARGE SCALE GENOMIC DNA]</scope>
    <source>
        <strain evidence="4 5">Q31a</strain>
    </source>
</reference>
<dbReference type="PANTHER" id="PTHR45228:SF1">
    <property type="entry name" value="CYCLIC DI-GMP PHOSPHODIESTERASE TM_0186"/>
    <property type="match status" value="1"/>
</dbReference>
<dbReference type="Proteomes" id="UP000318017">
    <property type="component" value="Chromosome"/>
</dbReference>